<protein>
    <submittedName>
        <fullName evidence="1">Uncharacterized protein</fullName>
    </submittedName>
</protein>
<dbReference type="EMBL" id="BPLR01013923">
    <property type="protein sequence ID" value="GIY64780.1"/>
    <property type="molecule type" value="Genomic_DNA"/>
</dbReference>
<reference evidence="1 2" key="1">
    <citation type="submission" date="2021-06" db="EMBL/GenBank/DDBJ databases">
        <title>Caerostris extrusa draft genome.</title>
        <authorList>
            <person name="Kono N."/>
            <person name="Arakawa K."/>
        </authorList>
    </citation>
    <scope>NUCLEOTIDE SEQUENCE [LARGE SCALE GENOMIC DNA]</scope>
</reference>
<evidence type="ECO:0000313" key="2">
    <source>
        <dbReference type="Proteomes" id="UP001054945"/>
    </source>
</evidence>
<name>A0AAV4V3I0_CAEEX</name>
<comment type="caution">
    <text evidence="1">The sequence shown here is derived from an EMBL/GenBank/DDBJ whole genome shotgun (WGS) entry which is preliminary data.</text>
</comment>
<accession>A0AAV4V3I0</accession>
<dbReference type="AlphaFoldDB" id="A0AAV4V3I0"/>
<dbReference type="Proteomes" id="UP001054945">
    <property type="component" value="Unassembled WGS sequence"/>
</dbReference>
<keyword evidence="2" id="KW-1185">Reference proteome</keyword>
<proteinExistence type="predicted"/>
<organism evidence="1 2">
    <name type="scientific">Caerostris extrusa</name>
    <name type="common">Bark spider</name>
    <name type="synonym">Caerostris bankana</name>
    <dbReference type="NCBI Taxonomy" id="172846"/>
    <lineage>
        <taxon>Eukaryota</taxon>
        <taxon>Metazoa</taxon>
        <taxon>Ecdysozoa</taxon>
        <taxon>Arthropoda</taxon>
        <taxon>Chelicerata</taxon>
        <taxon>Arachnida</taxon>
        <taxon>Araneae</taxon>
        <taxon>Araneomorphae</taxon>
        <taxon>Entelegynae</taxon>
        <taxon>Araneoidea</taxon>
        <taxon>Araneidae</taxon>
        <taxon>Caerostris</taxon>
    </lineage>
</organism>
<gene>
    <name evidence="1" type="ORF">CEXT_568251</name>
</gene>
<sequence length="88" mass="9418">MLLPRGAPVGWCVDLKPVADESQSGSIPPSGRCSKGHIPGDKQFTIAAQNGAHFAAAEILPKTSYCDETGVLKIRSNFENKNSYRKSA</sequence>
<evidence type="ECO:0000313" key="1">
    <source>
        <dbReference type="EMBL" id="GIY64780.1"/>
    </source>
</evidence>